<gene>
    <name evidence="1" type="ORF">ACFSKO_03890</name>
</gene>
<keyword evidence="1" id="KW-0808">Transferase</keyword>
<dbReference type="InterPro" id="IPR003673">
    <property type="entry name" value="CoA-Trfase_fam_III"/>
</dbReference>
<dbReference type="Gene3D" id="3.40.50.10540">
    <property type="entry name" value="Crotonobetainyl-coa:carnitine coa-transferase, domain 1"/>
    <property type="match status" value="1"/>
</dbReference>
<dbReference type="PANTHER" id="PTHR48228">
    <property type="entry name" value="SUCCINYL-COA--D-CITRAMALATE COA-TRANSFERASE"/>
    <property type="match status" value="1"/>
</dbReference>
<dbReference type="Pfam" id="PF02515">
    <property type="entry name" value="CoA_transf_3"/>
    <property type="match status" value="1"/>
</dbReference>
<comment type="caution">
    <text evidence="1">The sequence shown here is derived from an EMBL/GenBank/DDBJ whole genome shotgun (WGS) entry which is preliminary data.</text>
</comment>
<dbReference type="Proteomes" id="UP001597294">
    <property type="component" value="Unassembled WGS sequence"/>
</dbReference>
<accession>A0ABW5BF46</accession>
<reference evidence="2" key="1">
    <citation type="journal article" date="2019" name="Int. J. Syst. Evol. Microbiol.">
        <title>The Global Catalogue of Microorganisms (GCM) 10K type strain sequencing project: providing services to taxonomists for standard genome sequencing and annotation.</title>
        <authorList>
            <consortium name="The Broad Institute Genomics Platform"/>
            <consortium name="The Broad Institute Genome Sequencing Center for Infectious Disease"/>
            <person name="Wu L."/>
            <person name="Ma J."/>
        </authorList>
    </citation>
    <scope>NUCLEOTIDE SEQUENCE [LARGE SCALE GENOMIC DNA]</scope>
    <source>
        <strain evidence="2">CGMCC 4.7192</strain>
    </source>
</reference>
<dbReference type="EMBL" id="JBHUII010000001">
    <property type="protein sequence ID" value="MFD2204732.1"/>
    <property type="molecule type" value="Genomic_DNA"/>
</dbReference>
<sequence>MVVLLEEILSAFPGIDIPKERQSISITGRGSLPSWFEVTDLAASSMASTGLMLSRFTDTPPSIRLQTTDNRIQIDQRLASFWFDMTLRPKAWKLAPAWDPIAGDYRAKDGWIRLHTNAPLHRAAALSVLGHYKDRATLEPVVARWNADDLETAIVQANGCAATMRSIEDWGQHPQGIAVSQEPLIIWETHGIAKRKACKLAQKRPLANIKVLDLTRILAGPVAGRFLAAYGADVLRIDPPAWEEAGIIPEVTLGKRCAGLNLKNPDDRQIFENLIVEADVLLHGYRPEALNNLGYDRETLRTINPSIIDVSLNAYGWSGPWSHRRGFDSLVQMSSGIADYGMHKSETYKPTPLPVQALDHATGYLLASAVLYALNEIKISGKALSARLSLARVAHLLCQSKRTTLSGGLQPETLADISPKIEETSWGPAHRIKFPLTLRNIPSSWNYPASDLRSSAPVWLK</sequence>
<keyword evidence="2" id="KW-1185">Reference proteome</keyword>
<dbReference type="GO" id="GO:0016740">
    <property type="term" value="F:transferase activity"/>
    <property type="evidence" value="ECO:0007669"/>
    <property type="project" value="UniProtKB-KW"/>
</dbReference>
<name>A0ABW5BF46_9PROT</name>
<evidence type="ECO:0000313" key="1">
    <source>
        <dbReference type="EMBL" id="MFD2204732.1"/>
    </source>
</evidence>
<protein>
    <submittedName>
        <fullName evidence="1">CoA transferase</fullName>
    </submittedName>
</protein>
<proteinExistence type="predicted"/>
<dbReference type="InterPro" id="IPR023606">
    <property type="entry name" value="CoA-Trfase_III_dom_1_sf"/>
</dbReference>
<dbReference type="SUPFAM" id="SSF89796">
    <property type="entry name" value="CoA-transferase family III (CaiB/BaiF)"/>
    <property type="match status" value="2"/>
</dbReference>
<evidence type="ECO:0000313" key="2">
    <source>
        <dbReference type="Proteomes" id="UP001597294"/>
    </source>
</evidence>
<dbReference type="PANTHER" id="PTHR48228:SF4">
    <property type="entry name" value="BLR3030 PROTEIN"/>
    <property type="match status" value="1"/>
</dbReference>
<dbReference type="InterPro" id="IPR050509">
    <property type="entry name" value="CoA-transferase_III"/>
</dbReference>
<organism evidence="1 2">
    <name type="scientific">Kiloniella antarctica</name>
    <dbReference type="NCBI Taxonomy" id="1550907"/>
    <lineage>
        <taxon>Bacteria</taxon>
        <taxon>Pseudomonadati</taxon>
        <taxon>Pseudomonadota</taxon>
        <taxon>Alphaproteobacteria</taxon>
        <taxon>Rhodospirillales</taxon>
        <taxon>Kiloniellaceae</taxon>
        <taxon>Kiloniella</taxon>
    </lineage>
</organism>
<dbReference type="RefSeq" id="WP_380248608.1">
    <property type="nucleotide sequence ID" value="NZ_JBHUII010000001.1"/>
</dbReference>